<dbReference type="AlphaFoldDB" id="A0A2V3VC21"/>
<dbReference type="Proteomes" id="UP000248014">
    <property type="component" value="Unassembled WGS sequence"/>
</dbReference>
<keyword evidence="4" id="KW-0472">Membrane</keyword>
<evidence type="ECO:0000313" key="8">
    <source>
        <dbReference type="Proteomes" id="UP000248014"/>
    </source>
</evidence>
<accession>A0A2V3VC21</accession>
<comment type="caution">
    <text evidence="7">The sequence shown here is derived from an EMBL/GenBank/DDBJ whole genome shotgun (WGS) entry which is preliminary data.</text>
</comment>
<proteinExistence type="inferred from homology"/>
<dbReference type="OrthoDB" id="7585895at2"/>
<organism evidence="7 8">
    <name type="scientific">Blastomonas natatoria</name>
    <dbReference type="NCBI Taxonomy" id="34015"/>
    <lineage>
        <taxon>Bacteria</taxon>
        <taxon>Pseudomonadati</taxon>
        <taxon>Pseudomonadota</taxon>
        <taxon>Alphaproteobacteria</taxon>
        <taxon>Sphingomonadales</taxon>
        <taxon>Sphingomonadaceae</taxon>
        <taxon>Blastomonas</taxon>
    </lineage>
</organism>
<sequence>MMLNRKNLSLGAVLMAATVVSGCAGSGYRDGGFASYRQYDWNRPDPSYGGYDAGRYYRDDRRYRERRLGRNDRIYRGQDGRYYCRRLDGTTGLIVGGIAGGVLGNIIAPGDSRTLGTILGAAGGAVAGRAIDRNGARCR</sequence>
<dbReference type="InterPro" id="IPR051407">
    <property type="entry name" value="Bact_OM_lipoprot/Surf_antigen"/>
</dbReference>
<keyword evidence="5" id="KW-0449">Lipoprotein</keyword>
<evidence type="ECO:0000313" key="7">
    <source>
        <dbReference type="EMBL" id="PXW79257.1"/>
    </source>
</evidence>
<comment type="subcellular location">
    <subcellularLocation>
        <location evidence="1">Cell outer membrane</location>
        <topology evidence="1">Lipid-anchor</topology>
    </subcellularLocation>
</comment>
<dbReference type="PANTHER" id="PTHR35603:SF2">
    <property type="entry name" value="OUTER MEMBRANE LIPOPROTEIN"/>
    <property type="match status" value="1"/>
</dbReference>
<keyword evidence="8" id="KW-1185">Reference proteome</keyword>
<name>A0A2V3VC21_9SPHN</name>
<evidence type="ECO:0000256" key="4">
    <source>
        <dbReference type="ARBA" id="ARBA00023136"/>
    </source>
</evidence>
<reference evidence="7 8" key="1">
    <citation type="submission" date="2018-05" db="EMBL/GenBank/DDBJ databases">
        <title>Genomic Encyclopedia of Type Strains, Phase IV (KMG-IV): sequencing the most valuable type-strain genomes for metagenomic binning, comparative biology and taxonomic classification.</title>
        <authorList>
            <person name="Goeker M."/>
        </authorList>
    </citation>
    <scope>NUCLEOTIDE SEQUENCE [LARGE SCALE GENOMIC DNA]</scope>
    <source>
        <strain evidence="7 8">DSM 3183</strain>
    </source>
</reference>
<evidence type="ECO:0000256" key="3">
    <source>
        <dbReference type="ARBA" id="ARBA00015281"/>
    </source>
</evidence>
<feature type="domain" description="Glycine zipper 2TM" evidence="6">
    <location>
        <begin position="92"/>
        <end position="131"/>
    </location>
</feature>
<evidence type="ECO:0000259" key="6">
    <source>
        <dbReference type="Pfam" id="PF05433"/>
    </source>
</evidence>
<gene>
    <name evidence="7" type="ORF">C7451_101322</name>
</gene>
<evidence type="ECO:0000256" key="1">
    <source>
        <dbReference type="ARBA" id="ARBA00004459"/>
    </source>
</evidence>
<evidence type="ECO:0000256" key="2">
    <source>
        <dbReference type="ARBA" id="ARBA00008681"/>
    </source>
</evidence>
<dbReference type="RefSeq" id="WP_110297213.1">
    <property type="nucleotide sequence ID" value="NZ_QJJM01000001.1"/>
</dbReference>
<dbReference type="Pfam" id="PF05433">
    <property type="entry name" value="Rick_17kDa_Anti"/>
    <property type="match status" value="1"/>
</dbReference>
<protein>
    <recommendedName>
        <fullName evidence="3">17 kDa surface antigen</fullName>
    </recommendedName>
</protein>
<dbReference type="InterPro" id="IPR008816">
    <property type="entry name" value="Gly_zipper_2TM_dom"/>
</dbReference>
<dbReference type="GO" id="GO:0009279">
    <property type="term" value="C:cell outer membrane"/>
    <property type="evidence" value="ECO:0007669"/>
    <property type="project" value="UniProtKB-SubCell"/>
</dbReference>
<dbReference type="PROSITE" id="PS51257">
    <property type="entry name" value="PROKAR_LIPOPROTEIN"/>
    <property type="match status" value="1"/>
</dbReference>
<evidence type="ECO:0000256" key="5">
    <source>
        <dbReference type="ARBA" id="ARBA00023288"/>
    </source>
</evidence>
<dbReference type="PANTHER" id="PTHR35603">
    <property type="match status" value="1"/>
</dbReference>
<comment type="similarity">
    <text evidence="2">Belongs to the rickettsiale 17 kDa surface antigen family.</text>
</comment>
<dbReference type="EMBL" id="QJJM01000001">
    <property type="protein sequence ID" value="PXW79257.1"/>
    <property type="molecule type" value="Genomic_DNA"/>
</dbReference>